<gene>
    <name evidence="4" type="ORF">DVH29_01590</name>
</gene>
<dbReference type="Proteomes" id="UP000253759">
    <property type="component" value="Unassembled WGS sequence"/>
</dbReference>
<keyword evidence="2" id="KW-0472">Membrane</keyword>
<reference evidence="5" key="1">
    <citation type="submission" date="2018-07" db="EMBL/GenBank/DDBJ databases">
        <authorList>
            <person name="Liu B.-T."/>
            <person name="Du Z."/>
        </authorList>
    </citation>
    <scope>NUCLEOTIDE SEQUENCE [LARGE SCALE GENOMIC DNA]</scope>
    <source>
        <strain evidence="5">XYN52</strain>
    </source>
</reference>
<comment type="caution">
    <text evidence="4">The sequence shown here is derived from an EMBL/GenBank/DDBJ whole genome shotgun (WGS) entry which is preliminary data.</text>
</comment>
<evidence type="ECO:0000313" key="5">
    <source>
        <dbReference type="Proteomes" id="UP000253759"/>
    </source>
</evidence>
<dbReference type="EMBL" id="QQNH01000002">
    <property type="protein sequence ID" value="RDE10115.1"/>
    <property type="molecule type" value="Genomic_DNA"/>
</dbReference>
<evidence type="ECO:0000256" key="1">
    <source>
        <dbReference type="SAM" id="MobiDB-lite"/>
    </source>
</evidence>
<evidence type="ECO:0000256" key="2">
    <source>
        <dbReference type="SAM" id="Phobius"/>
    </source>
</evidence>
<accession>A0A369W8F1</accession>
<keyword evidence="5" id="KW-1185">Reference proteome</keyword>
<feature type="region of interest" description="Disordered" evidence="1">
    <location>
        <begin position="1"/>
        <end position="21"/>
    </location>
</feature>
<dbReference type="InterPro" id="IPR009936">
    <property type="entry name" value="DUF1468"/>
</dbReference>
<evidence type="ECO:0000259" key="3">
    <source>
        <dbReference type="Pfam" id="PF07331"/>
    </source>
</evidence>
<feature type="transmembrane region" description="Helical" evidence="2">
    <location>
        <begin position="28"/>
        <end position="48"/>
    </location>
</feature>
<feature type="transmembrane region" description="Helical" evidence="2">
    <location>
        <begin position="145"/>
        <end position="163"/>
    </location>
</feature>
<name>A0A369W8F1_9HYPH</name>
<feature type="domain" description="DUF1468" evidence="3">
    <location>
        <begin position="29"/>
        <end position="166"/>
    </location>
</feature>
<sequence length="179" mass="18622">MRALSTESAKTDLPLEEGSGQTAAPRPFWIGGGLIAIGAIWMHGGLSLPQGARYAAVGPGLTPTLIGAVLVLLGVILIVQILRGERFEPQDSEDAAATSPMDKRAFFTALVAVFLPVGALPTLGLPLTAALAFTLVTRALGSTRLIANFVIGGVIGSVSWLLFTQLGLQLGRFFPPLGF</sequence>
<dbReference type="OrthoDB" id="8159840at2"/>
<evidence type="ECO:0000313" key="4">
    <source>
        <dbReference type="EMBL" id="RDE10115.1"/>
    </source>
</evidence>
<dbReference type="Pfam" id="PF07331">
    <property type="entry name" value="TctB"/>
    <property type="match status" value="1"/>
</dbReference>
<keyword evidence="2" id="KW-0812">Transmembrane</keyword>
<proteinExistence type="predicted"/>
<dbReference type="AlphaFoldDB" id="A0A369W8F1"/>
<feature type="transmembrane region" description="Helical" evidence="2">
    <location>
        <begin position="60"/>
        <end position="82"/>
    </location>
</feature>
<feature type="transmembrane region" description="Helical" evidence="2">
    <location>
        <begin position="106"/>
        <end position="133"/>
    </location>
</feature>
<keyword evidence="2" id="KW-1133">Transmembrane helix</keyword>
<organism evidence="4 5">
    <name type="scientific">Pelagibacterium lacus</name>
    <dbReference type="NCBI Taxonomy" id="2282655"/>
    <lineage>
        <taxon>Bacteria</taxon>
        <taxon>Pseudomonadati</taxon>
        <taxon>Pseudomonadota</taxon>
        <taxon>Alphaproteobacteria</taxon>
        <taxon>Hyphomicrobiales</taxon>
        <taxon>Devosiaceae</taxon>
        <taxon>Pelagibacterium</taxon>
    </lineage>
</organism>
<protein>
    <submittedName>
        <fullName evidence="4">Tripartite tricarboxylate transporter TctB family protein</fullName>
    </submittedName>
</protein>